<gene>
    <name evidence="1" type="ORF">PG303_08930</name>
</gene>
<dbReference type="InterPro" id="IPR046100">
    <property type="entry name" value="DUF6037"/>
</dbReference>
<evidence type="ECO:0000313" key="2">
    <source>
        <dbReference type="Proteomes" id="UP001284033"/>
    </source>
</evidence>
<name>A0AAP6HG13_RIEAN</name>
<dbReference type="Proteomes" id="UP001284033">
    <property type="component" value="Unassembled WGS sequence"/>
</dbReference>
<accession>A0AAP6HG13</accession>
<evidence type="ECO:0000313" key="1">
    <source>
        <dbReference type="EMBL" id="MDY3513337.1"/>
    </source>
</evidence>
<dbReference type="EMBL" id="JAQZHK010000008">
    <property type="protein sequence ID" value="MDY3513337.1"/>
    <property type="molecule type" value="Genomic_DNA"/>
</dbReference>
<dbReference type="RefSeq" id="WP_004917687.1">
    <property type="nucleotide sequence ID" value="NZ_CP031845.1"/>
</dbReference>
<dbReference type="Pfam" id="PF19503">
    <property type="entry name" value="DUF6037"/>
    <property type="match status" value="1"/>
</dbReference>
<protein>
    <submittedName>
        <fullName evidence="1">DUF6037 family protein</fullName>
    </submittedName>
</protein>
<proteinExistence type="predicted"/>
<reference evidence="1" key="1">
    <citation type="submission" date="2023-01" db="EMBL/GenBank/DDBJ databases">
        <title>Genome-based studies on antimicrobial resistance profiles of Riemerella anatipestifer in China, 1994 to 2021.</title>
        <authorList>
            <person name="Yang Z."/>
            <person name="Zhu D."/>
        </authorList>
    </citation>
    <scope>NUCLEOTIDE SEQUENCE</scope>
    <source>
        <strain evidence="1">RCAD1218</strain>
    </source>
</reference>
<sequence>MFLSNLKELYKRLKEQDETYYLFHFTKNSVRFEVLFDIFHLPFQLHFLQKESDFSFCIIVRKGFIINDFLDRQTYKNLCKILNLKFDKDNPFSTKLFFEEFNLKIPSYQVKEKKERELLVFYQNDIEESEKLYFDGVIEWNKIKNGKGVTIKNLEKTRILYPELYHWCKRENISLRYTHIKKDKENLLIDRIKKDIA</sequence>
<comment type="caution">
    <text evidence="1">The sequence shown here is derived from an EMBL/GenBank/DDBJ whole genome shotgun (WGS) entry which is preliminary data.</text>
</comment>
<dbReference type="GeneID" id="93718957"/>
<dbReference type="AlphaFoldDB" id="A0AAP6HG13"/>
<organism evidence="1 2">
    <name type="scientific">Riemerella anatipestifer</name>
    <name type="common">Moraxella anatipestifer</name>
    <dbReference type="NCBI Taxonomy" id="34085"/>
    <lineage>
        <taxon>Bacteria</taxon>
        <taxon>Pseudomonadati</taxon>
        <taxon>Bacteroidota</taxon>
        <taxon>Flavobacteriia</taxon>
        <taxon>Flavobacteriales</taxon>
        <taxon>Weeksellaceae</taxon>
        <taxon>Riemerella</taxon>
    </lineage>
</organism>